<protein>
    <recommendedName>
        <fullName evidence="2">EamA domain-containing protein</fullName>
    </recommendedName>
</protein>
<dbReference type="InterPro" id="IPR037185">
    <property type="entry name" value="EmrE-like"/>
</dbReference>
<dbReference type="Proteomes" id="UP000178106">
    <property type="component" value="Unassembled WGS sequence"/>
</dbReference>
<name>A0A1G2DU06_9BACT</name>
<feature type="transmembrane region" description="Helical" evidence="1">
    <location>
        <begin position="6"/>
        <end position="24"/>
    </location>
</feature>
<organism evidence="3 4">
    <name type="scientific">Candidatus Lloydbacteria bacterium RIFOXYC12_FULL_46_25</name>
    <dbReference type="NCBI Taxonomy" id="1798670"/>
    <lineage>
        <taxon>Bacteria</taxon>
        <taxon>Candidatus Lloydiibacteriota</taxon>
    </lineage>
</organism>
<dbReference type="Gene3D" id="1.10.3730.20">
    <property type="match status" value="1"/>
</dbReference>
<dbReference type="EMBL" id="MHLU01000149">
    <property type="protein sequence ID" value="OGZ17144.1"/>
    <property type="molecule type" value="Genomic_DNA"/>
</dbReference>
<dbReference type="InterPro" id="IPR000620">
    <property type="entry name" value="EamA_dom"/>
</dbReference>
<evidence type="ECO:0000313" key="4">
    <source>
        <dbReference type="Proteomes" id="UP000178106"/>
    </source>
</evidence>
<feature type="transmembrane region" description="Helical" evidence="1">
    <location>
        <begin position="36"/>
        <end position="54"/>
    </location>
</feature>
<feature type="transmembrane region" description="Helical" evidence="1">
    <location>
        <begin position="99"/>
        <end position="116"/>
    </location>
</feature>
<proteinExistence type="predicted"/>
<feature type="transmembrane region" description="Helical" evidence="1">
    <location>
        <begin position="122"/>
        <end position="140"/>
    </location>
</feature>
<reference evidence="3 4" key="1">
    <citation type="journal article" date="2016" name="Nat. Commun.">
        <title>Thousands of microbial genomes shed light on interconnected biogeochemical processes in an aquifer system.</title>
        <authorList>
            <person name="Anantharaman K."/>
            <person name="Brown C.T."/>
            <person name="Hug L.A."/>
            <person name="Sharon I."/>
            <person name="Castelle C.J."/>
            <person name="Probst A.J."/>
            <person name="Thomas B.C."/>
            <person name="Singh A."/>
            <person name="Wilkins M.J."/>
            <person name="Karaoz U."/>
            <person name="Brodie E.L."/>
            <person name="Williams K.H."/>
            <person name="Hubbard S.S."/>
            <person name="Banfield J.F."/>
        </authorList>
    </citation>
    <scope>NUCLEOTIDE SEQUENCE [LARGE SCALE GENOMIC DNA]</scope>
</reference>
<feature type="transmembrane region" description="Helical" evidence="1">
    <location>
        <begin position="66"/>
        <end position="87"/>
    </location>
</feature>
<comment type="caution">
    <text evidence="3">The sequence shown here is derived from an EMBL/GenBank/DDBJ whole genome shotgun (WGS) entry which is preliminary data.</text>
</comment>
<dbReference type="GO" id="GO:0016020">
    <property type="term" value="C:membrane"/>
    <property type="evidence" value="ECO:0007669"/>
    <property type="project" value="InterPro"/>
</dbReference>
<keyword evidence="1" id="KW-0812">Transmembrane</keyword>
<dbReference type="AlphaFoldDB" id="A0A1G2DU06"/>
<accession>A0A1G2DU06</accession>
<evidence type="ECO:0000256" key="1">
    <source>
        <dbReference type="SAM" id="Phobius"/>
    </source>
</evidence>
<feature type="domain" description="EamA" evidence="2">
    <location>
        <begin position="3"/>
        <end position="139"/>
    </location>
</feature>
<gene>
    <name evidence="3" type="ORF">A2494_03665</name>
</gene>
<evidence type="ECO:0000259" key="2">
    <source>
        <dbReference type="Pfam" id="PF00892"/>
    </source>
</evidence>
<keyword evidence="1" id="KW-0472">Membrane</keyword>
<dbReference type="Pfam" id="PF00892">
    <property type="entry name" value="EamA"/>
    <property type="match status" value="1"/>
</dbReference>
<keyword evidence="1" id="KW-1133">Transmembrane helix</keyword>
<evidence type="ECO:0000313" key="3">
    <source>
        <dbReference type="EMBL" id="OGZ17144.1"/>
    </source>
</evidence>
<sequence length="156" mass="16524">MTPWMIYAILAAVAAGAVGILAKLGIQGADATIATTLRGLSIAVFMGAAAFFLGKWETITSISSRSFLFIVLTGIAGGLSWLWGFMALQKGGEVTVVNAIDRMSLVLVLIFAAFFLGEGVTWNKAVGVALIVLGVIFVTTTKEQLLDVYKFFVRVG</sequence>
<dbReference type="SUPFAM" id="SSF103481">
    <property type="entry name" value="Multidrug resistance efflux transporter EmrE"/>
    <property type="match status" value="1"/>
</dbReference>